<dbReference type="CDD" id="cd00054">
    <property type="entry name" value="EGF_CA"/>
    <property type="match status" value="3"/>
</dbReference>
<keyword evidence="4 6" id="KW-1015">Disulfide bond</keyword>
<dbReference type="FunFam" id="2.10.25.10:FF:000038">
    <property type="entry name" value="Fibrillin 2"/>
    <property type="match status" value="3"/>
</dbReference>
<dbReference type="AlphaFoldDB" id="A0A9N9WGL6"/>
<dbReference type="Pfam" id="PF12947">
    <property type="entry name" value="EGF_3"/>
    <property type="match status" value="1"/>
</dbReference>
<keyword evidence="10" id="KW-1185">Reference proteome</keyword>
<dbReference type="PROSITE" id="PS50184">
    <property type="entry name" value="VWFC_2"/>
    <property type="match status" value="1"/>
</dbReference>
<dbReference type="SMART" id="SM00181">
    <property type="entry name" value="EGF"/>
    <property type="match status" value="4"/>
</dbReference>
<dbReference type="Gene3D" id="2.10.70.10">
    <property type="entry name" value="Complement Module, domain 1"/>
    <property type="match status" value="1"/>
</dbReference>
<dbReference type="SUPFAM" id="SSF57184">
    <property type="entry name" value="Growth factor receptor domain"/>
    <property type="match status" value="1"/>
</dbReference>
<dbReference type="Gene3D" id="2.10.25.10">
    <property type="entry name" value="Laminin"/>
    <property type="match status" value="4"/>
</dbReference>
<evidence type="ECO:0000256" key="2">
    <source>
        <dbReference type="ARBA" id="ARBA00022729"/>
    </source>
</evidence>
<feature type="domain" description="EGF-like" evidence="7">
    <location>
        <begin position="147"/>
        <end position="179"/>
    </location>
</feature>
<evidence type="ECO:0000259" key="8">
    <source>
        <dbReference type="PROSITE" id="PS50184"/>
    </source>
</evidence>
<evidence type="ECO:0000256" key="5">
    <source>
        <dbReference type="ARBA" id="ARBA00023180"/>
    </source>
</evidence>
<dbReference type="PANTHER" id="PTHR24042:SF5">
    <property type="entry name" value="EGF-LIKE CALCIUM-BINDING DOMAIN-CONTAINING PROTEIN"/>
    <property type="match status" value="1"/>
</dbReference>
<feature type="domain" description="EGF-like" evidence="7">
    <location>
        <begin position="181"/>
        <end position="228"/>
    </location>
</feature>
<keyword evidence="1 6" id="KW-0245">EGF-like domain</keyword>
<accession>A0A9N9WGL6</accession>
<dbReference type="InterPro" id="IPR000152">
    <property type="entry name" value="EGF-type_Asp/Asn_hydroxyl_site"/>
</dbReference>
<dbReference type="Proteomes" id="UP001153714">
    <property type="component" value="Chromosome 4"/>
</dbReference>
<evidence type="ECO:0000259" key="7">
    <source>
        <dbReference type="PROSITE" id="PS50026"/>
    </source>
</evidence>
<proteinExistence type="predicted"/>
<dbReference type="GO" id="GO:0005509">
    <property type="term" value="F:calcium ion binding"/>
    <property type="evidence" value="ECO:0007669"/>
    <property type="project" value="InterPro"/>
</dbReference>
<dbReference type="OrthoDB" id="6516201at2759"/>
<feature type="domain" description="EGF-like" evidence="7">
    <location>
        <begin position="101"/>
        <end position="146"/>
    </location>
</feature>
<name>A0A9N9WGL6_9NEOP</name>
<feature type="disulfide bond" evidence="6">
    <location>
        <begin position="169"/>
        <end position="178"/>
    </location>
</feature>
<dbReference type="InterPro" id="IPR051586">
    <property type="entry name" value="PKC-binding_NELL"/>
</dbReference>
<reference evidence="9" key="1">
    <citation type="submission" date="2021-12" db="EMBL/GenBank/DDBJ databases">
        <authorList>
            <person name="King R."/>
        </authorList>
    </citation>
    <scope>NUCLEOTIDE SEQUENCE</scope>
</reference>
<evidence type="ECO:0000313" key="9">
    <source>
        <dbReference type="EMBL" id="CAG9792184.1"/>
    </source>
</evidence>
<dbReference type="GO" id="GO:0005615">
    <property type="term" value="C:extracellular space"/>
    <property type="evidence" value="ECO:0007669"/>
    <property type="project" value="TreeGrafter"/>
</dbReference>
<keyword evidence="2" id="KW-0732">Signal</keyword>
<evidence type="ECO:0000256" key="4">
    <source>
        <dbReference type="ARBA" id="ARBA00023157"/>
    </source>
</evidence>
<protein>
    <submittedName>
        <fullName evidence="9">Uncharacterized protein</fullName>
    </submittedName>
</protein>
<comment type="caution">
    <text evidence="6">Lacks conserved residue(s) required for the propagation of feature annotation.</text>
</comment>
<dbReference type="Pfam" id="PF00093">
    <property type="entry name" value="VWC"/>
    <property type="match status" value="1"/>
</dbReference>
<evidence type="ECO:0000256" key="1">
    <source>
        <dbReference type="ARBA" id="ARBA00022536"/>
    </source>
</evidence>
<dbReference type="SMART" id="SM00179">
    <property type="entry name" value="EGF_CA"/>
    <property type="match status" value="3"/>
</dbReference>
<dbReference type="InterPro" id="IPR024731">
    <property type="entry name" value="NELL2-like_EGF"/>
</dbReference>
<keyword evidence="3" id="KW-0677">Repeat</keyword>
<dbReference type="PROSITE" id="PS00022">
    <property type="entry name" value="EGF_1"/>
    <property type="match status" value="1"/>
</dbReference>
<dbReference type="InterPro" id="IPR009030">
    <property type="entry name" value="Growth_fac_rcpt_cys_sf"/>
</dbReference>
<feature type="domain" description="EGF-like" evidence="7">
    <location>
        <begin position="61"/>
        <end position="100"/>
    </location>
</feature>
<dbReference type="Pfam" id="PF07645">
    <property type="entry name" value="EGF_CA"/>
    <property type="match status" value="2"/>
</dbReference>
<dbReference type="PROSITE" id="PS50026">
    <property type="entry name" value="EGF_3"/>
    <property type="match status" value="4"/>
</dbReference>
<dbReference type="InterPro" id="IPR000742">
    <property type="entry name" value="EGF"/>
</dbReference>
<gene>
    <name evidence="9" type="ORF">DIATSA_LOCUS9738</name>
</gene>
<dbReference type="PANTHER" id="PTHR24042">
    <property type="entry name" value="NEL HOMOLOG"/>
    <property type="match status" value="1"/>
</dbReference>
<dbReference type="PROSITE" id="PS00010">
    <property type="entry name" value="ASX_HYDROXYL"/>
    <property type="match status" value="3"/>
</dbReference>
<dbReference type="InterPro" id="IPR049883">
    <property type="entry name" value="NOTCH1_EGF-like"/>
</dbReference>
<dbReference type="SUPFAM" id="SSF57196">
    <property type="entry name" value="EGF/Laminin"/>
    <property type="match status" value="1"/>
</dbReference>
<keyword evidence="5" id="KW-0325">Glycoprotein</keyword>
<evidence type="ECO:0000256" key="6">
    <source>
        <dbReference type="PROSITE-ProRule" id="PRU00076"/>
    </source>
</evidence>
<dbReference type="PROSITE" id="PS01186">
    <property type="entry name" value="EGF_2"/>
    <property type="match status" value="4"/>
</dbReference>
<dbReference type="PROSITE" id="PS01187">
    <property type="entry name" value="EGF_CA"/>
    <property type="match status" value="2"/>
</dbReference>
<evidence type="ECO:0000256" key="3">
    <source>
        <dbReference type="ARBA" id="ARBA00022737"/>
    </source>
</evidence>
<reference evidence="9" key="2">
    <citation type="submission" date="2022-10" db="EMBL/GenBank/DDBJ databases">
        <authorList>
            <consortium name="ENA_rothamsted_submissions"/>
            <consortium name="culmorum"/>
            <person name="King R."/>
        </authorList>
    </citation>
    <scope>NUCLEOTIDE SEQUENCE</scope>
</reference>
<dbReference type="GO" id="GO:0008201">
    <property type="term" value="F:heparin binding"/>
    <property type="evidence" value="ECO:0007669"/>
    <property type="project" value="TreeGrafter"/>
</dbReference>
<feature type="disulfide bond" evidence="6">
    <location>
        <begin position="151"/>
        <end position="161"/>
    </location>
</feature>
<dbReference type="EMBL" id="OU893335">
    <property type="protein sequence ID" value="CAG9792184.1"/>
    <property type="molecule type" value="Genomic_DNA"/>
</dbReference>
<organism evidence="9 10">
    <name type="scientific">Diatraea saccharalis</name>
    <name type="common">sugarcane borer</name>
    <dbReference type="NCBI Taxonomy" id="40085"/>
    <lineage>
        <taxon>Eukaryota</taxon>
        <taxon>Metazoa</taxon>
        <taxon>Ecdysozoa</taxon>
        <taxon>Arthropoda</taxon>
        <taxon>Hexapoda</taxon>
        <taxon>Insecta</taxon>
        <taxon>Pterygota</taxon>
        <taxon>Neoptera</taxon>
        <taxon>Endopterygota</taxon>
        <taxon>Lepidoptera</taxon>
        <taxon>Glossata</taxon>
        <taxon>Ditrysia</taxon>
        <taxon>Pyraloidea</taxon>
        <taxon>Crambidae</taxon>
        <taxon>Crambinae</taxon>
        <taxon>Diatraea</taxon>
    </lineage>
</organism>
<evidence type="ECO:0000313" key="10">
    <source>
        <dbReference type="Proteomes" id="UP001153714"/>
    </source>
</evidence>
<dbReference type="InterPro" id="IPR001007">
    <property type="entry name" value="VWF_dom"/>
</dbReference>
<dbReference type="SUPFAM" id="SSF57603">
    <property type="entry name" value="FnI-like domain"/>
    <property type="match status" value="1"/>
</dbReference>
<dbReference type="InterPro" id="IPR018097">
    <property type="entry name" value="EGF_Ca-bd_CS"/>
</dbReference>
<feature type="domain" description="VWFC" evidence="8">
    <location>
        <begin position="1"/>
        <end position="60"/>
    </location>
</feature>
<sequence>MGTLYEHGDRYTPKQCAVTCVCHDGNMQCGRVNPEKNCPKLPCDIKDQFSVPGECCKFCPGVDYCSMGHSCDENATCMNLNTKYTCTCNQGFQGDGLTCEDVDECQEEGGLRGHHCHSNTRCVNVVGSYVCQCLPGYERKDKFNCYEVTICTGGCLNGGVCEAPEQCKCPHGFAGSRCERDVDECVTAAHPGDMPACGPRALCVNTPGSYYCVCRAGYRRDTHLDYCEGNIVPS</sequence>
<dbReference type="InterPro" id="IPR001881">
    <property type="entry name" value="EGF-like_Ca-bd_dom"/>
</dbReference>